<protein>
    <submittedName>
        <fullName evidence="1">TnsA-like heteromeric transposase endonuclease subunit</fullName>
    </submittedName>
</protein>
<dbReference type="EMBL" id="CP078075">
    <property type="protein sequence ID" value="WDM44360.1"/>
    <property type="molecule type" value="Genomic_DNA"/>
</dbReference>
<dbReference type="NCBIfam" id="NF033179">
    <property type="entry name" value="TnsA_like_Actin"/>
    <property type="match status" value="1"/>
</dbReference>
<gene>
    <name evidence="1" type="ORF">KV395_14385</name>
</gene>
<dbReference type="Proteomes" id="UP001215097">
    <property type="component" value="Chromosome"/>
</dbReference>
<evidence type="ECO:0000313" key="2">
    <source>
        <dbReference type="Proteomes" id="UP001215097"/>
    </source>
</evidence>
<proteinExistence type="predicted"/>
<keyword evidence="2" id="KW-1185">Reference proteome</keyword>
<organism evidence="1 2">
    <name type="scientific">Microbacterium luteolum</name>
    <name type="common">Aureobacterium luteolum</name>
    <dbReference type="NCBI Taxonomy" id="69367"/>
    <lineage>
        <taxon>Bacteria</taxon>
        <taxon>Bacillati</taxon>
        <taxon>Actinomycetota</taxon>
        <taxon>Actinomycetes</taxon>
        <taxon>Micrococcales</taxon>
        <taxon>Microbacteriaceae</taxon>
        <taxon>Microbacterium</taxon>
    </lineage>
</organism>
<accession>A0ABY7XUD4</accession>
<evidence type="ECO:0000313" key="1">
    <source>
        <dbReference type="EMBL" id="WDM44360.1"/>
    </source>
</evidence>
<dbReference type="InterPro" id="IPR048000">
    <property type="entry name" value="TnsA-like"/>
</dbReference>
<sequence>MLMSEVLPTTEIRAGQSSVEADIGGRRVTVDAADMVDLPVSRLRQMRSSPSWKGKRNYSGFYWAATTRRHHWFESLYEQAALMSVDRDPSNLEISTQPFTLRWGTGRVHTPDICVRLDDARLLVIDVRPRPRIDSRARESFAWTSALCEQIGVTYRLFADTESQEITNLRFLSGYRFSRWSLTQREQDQIAASHEDVRTIQTWIREMGSSDRPAAGLVYSALWSGHLDVDLTVPLSMRSLALAHLNSAPAVGGTA</sequence>
<reference evidence="1 2" key="1">
    <citation type="submission" date="2021-06" db="EMBL/GenBank/DDBJ databases">
        <title>Genome-based taxonomic framework of Microbacterium strains isolated from marine environment, the description of four new species and reclassification of four preexisting species.</title>
        <authorList>
            <person name="Lee S.D."/>
            <person name="Kim S.-M."/>
            <person name="Byeon Y.-S."/>
            <person name="Yang H.L."/>
            <person name="Kim I.S."/>
        </authorList>
    </citation>
    <scope>NUCLEOTIDE SEQUENCE [LARGE SCALE GENOMIC DNA]</scope>
    <source>
        <strain evidence="1 2">KACC 14465</strain>
    </source>
</reference>
<dbReference type="RefSeq" id="WP_282214501.1">
    <property type="nucleotide sequence ID" value="NZ_BAAAUN010000001.1"/>
</dbReference>
<name>A0ABY7XUD4_MICLT</name>